<reference evidence="11 13" key="1">
    <citation type="submission" date="2014-03" db="EMBL/GenBank/DDBJ databases">
        <title>Complete genome sequence of a deeply braunched marine Bacteroidia bacterium Draconibacterium orientale type strain FH5T.</title>
        <authorList>
            <person name="Li X."/>
            <person name="Wang X."/>
            <person name="Xie Z."/>
            <person name="Du Z."/>
            <person name="Chen G."/>
        </authorList>
    </citation>
    <scope>NUCLEOTIDE SEQUENCE [LARGE SCALE GENOMIC DNA]</scope>
    <source>
        <strain evidence="11 13">FH5</strain>
    </source>
</reference>
<accession>X5DEK9</accession>
<dbReference type="HOGENOM" id="CLU_065784_0_0_10"/>
<comment type="catalytic activity">
    <reaction evidence="9">
        <text>S-methyl-5'-thioadenosine + phosphate = 5-(methylsulfanyl)-alpha-D-ribose 1-phosphate + adenine</text>
        <dbReference type="Rhea" id="RHEA:11852"/>
        <dbReference type="ChEBI" id="CHEBI:16708"/>
        <dbReference type="ChEBI" id="CHEBI:17509"/>
        <dbReference type="ChEBI" id="CHEBI:43474"/>
        <dbReference type="ChEBI" id="CHEBI:58533"/>
        <dbReference type="EC" id="2.4.2.28"/>
    </reaction>
    <physiologicalReaction direction="left-to-right" evidence="9">
        <dbReference type="Rhea" id="RHEA:11853"/>
    </physiologicalReaction>
</comment>
<dbReference type="GO" id="GO:0017061">
    <property type="term" value="F:S-methyl-5-thioadenosine phosphorylase activity"/>
    <property type="evidence" value="ECO:0007669"/>
    <property type="project" value="UniProtKB-EC"/>
</dbReference>
<dbReference type="CDD" id="cd16833">
    <property type="entry name" value="YfiH"/>
    <property type="match status" value="1"/>
</dbReference>
<dbReference type="Proteomes" id="UP000181981">
    <property type="component" value="Unassembled WGS sequence"/>
</dbReference>
<dbReference type="InterPro" id="IPR011324">
    <property type="entry name" value="Cytotoxic_necrot_fac-like_cat"/>
</dbReference>
<dbReference type="GO" id="GO:0005507">
    <property type="term" value="F:copper ion binding"/>
    <property type="evidence" value="ECO:0007669"/>
    <property type="project" value="TreeGrafter"/>
</dbReference>
<organism evidence="12 14">
    <name type="scientific">Draconibacterium orientale</name>
    <dbReference type="NCBI Taxonomy" id="1168034"/>
    <lineage>
        <taxon>Bacteria</taxon>
        <taxon>Pseudomonadati</taxon>
        <taxon>Bacteroidota</taxon>
        <taxon>Bacteroidia</taxon>
        <taxon>Marinilabiliales</taxon>
        <taxon>Prolixibacteraceae</taxon>
        <taxon>Draconibacterium</taxon>
    </lineage>
</organism>
<comment type="catalytic activity">
    <reaction evidence="7">
        <text>adenosine + H2O + H(+) = inosine + NH4(+)</text>
        <dbReference type="Rhea" id="RHEA:24408"/>
        <dbReference type="ChEBI" id="CHEBI:15377"/>
        <dbReference type="ChEBI" id="CHEBI:15378"/>
        <dbReference type="ChEBI" id="CHEBI:16335"/>
        <dbReference type="ChEBI" id="CHEBI:17596"/>
        <dbReference type="ChEBI" id="CHEBI:28938"/>
        <dbReference type="EC" id="3.5.4.4"/>
    </reaction>
    <physiologicalReaction direction="left-to-right" evidence="7">
        <dbReference type="Rhea" id="RHEA:24409"/>
    </physiologicalReaction>
</comment>
<evidence type="ECO:0000256" key="5">
    <source>
        <dbReference type="ARBA" id="ARBA00022801"/>
    </source>
</evidence>
<dbReference type="Gene3D" id="3.60.140.10">
    <property type="entry name" value="CNF1/YfiH-like putative cysteine hydrolases"/>
    <property type="match status" value="1"/>
</dbReference>
<evidence type="ECO:0000256" key="10">
    <source>
        <dbReference type="RuleBase" id="RU361274"/>
    </source>
</evidence>
<sequence>MDRNRNLIRYDIFQPFTNICAFTTTKKTLPVERVRYSNVPENKEKLAEALALEVGQMVYSDQTHSNSVADIREVPNAVIAETDALVTNQSGLCLCVQTADCVPVLLFDPEAKVVAAVHAGWRGTVGGIVEKAIVKMKANYGASADNIVAAIGPSISPEIYEVGDEVVAAARKSIPNVETTLHKNGTGNFHFNLWEANRQLLLKNGVPTQNIEVLGACSFSEAEKYYSARREGVDTGRMVSGIMIL</sequence>
<comment type="similarity">
    <text evidence="2 10">Belongs to the purine nucleoside phosphorylase YfiH/LACC1 family.</text>
</comment>
<reference evidence="12 14" key="2">
    <citation type="submission" date="2016-10" db="EMBL/GenBank/DDBJ databases">
        <authorList>
            <person name="de Groot N.N."/>
        </authorList>
    </citation>
    <scope>NUCLEOTIDE SEQUENCE [LARGE SCALE GENOMIC DNA]</scope>
    <source>
        <strain evidence="12 14">DSM 25947</strain>
    </source>
</reference>
<evidence type="ECO:0000256" key="7">
    <source>
        <dbReference type="ARBA" id="ARBA00047989"/>
    </source>
</evidence>
<evidence type="ECO:0000313" key="12">
    <source>
        <dbReference type="EMBL" id="SES88535.1"/>
    </source>
</evidence>
<protein>
    <recommendedName>
        <fullName evidence="10">Purine nucleoside phosphorylase</fullName>
    </recommendedName>
</protein>
<evidence type="ECO:0000256" key="6">
    <source>
        <dbReference type="ARBA" id="ARBA00022833"/>
    </source>
</evidence>
<evidence type="ECO:0000256" key="9">
    <source>
        <dbReference type="ARBA" id="ARBA00049893"/>
    </source>
</evidence>
<comment type="catalytic activity">
    <reaction evidence="8">
        <text>adenosine + phosphate = alpha-D-ribose 1-phosphate + adenine</text>
        <dbReference type="Rhea" id="RHEA:27642"/>
        <dbReference type="ChEBI" id="CHEBI:16335"/>
        <dbReference type="ChEBI" id="CHEBI:16708"/>
        <dbReference type="ChEBI" id="CHEBI:43474"/>
        <dbReference type="ChEBI" id="CHEBI:57720"/>
        <dbReference type="EC" id="2.4.2.1"/>
    </reaction>
    <physiologicalReaction direction="left-to-right" evidence="8">
        <dbReference type="Rhea" id="RHEA:27643"/>
    </physiologicalReaction>
</comment>
<keyword evidence="13" id="KW-1185">Reference proteome</keyword>
<dbReference type="STRING" id="1168034.FH5T_07420"/>
<evidence type="ECO:0000256" key="3">
    <source>
        <dbReference type="ARBA" id="ARBA00022679"/>
    </source>
</evidence>
<dbReference type="OrthoDB" id="4279at2"/>
<evidence type="ECO:0000256" key="1">
    <source>
        <dbReference type="ARBA" id="ARBA00000553"/>
    </source>
</evidence>
<proteinExistence type="inferred from homology"/>
<comment type="catalytic activity">
    <reaction evidence="1">
        <text>inosine + phosphate = alpha-D-ribose 1-phosphate + hypoxanthine</text>
        <dbReference type="Rhea" id="RHEA:27646"/>
        <dbReference type="ChEBI" id="CHEBI:17368"/>
        <dbReference type="ChEBI" id="CHEBI:17596"/>
        <dbReference type="ChEBI" id="CHEBI:43474"/>
        <dbReference type="ChEBI" id="CHEBI:57720"/>
        <dbReference type="EC" id="2.4.2.1"/>
    </reaction>
    <physiologicalReaction direction="left-to-right" evidence="1">
        <dbReference type="Rhea" id="RHEA:27647"/>
    </physiologicalReaction>
</comment>
<dbReference type="eggNOG" id="COG1496">
    <property type="taxonomic scope" value="Bacteria"/>
</dbReference>
<name>X5DEK9_9BACT</name>
<dbReference type="RefSeq" id="WP_038557133.1">
    <property type="nucleotide sequence ID" value="NZ_FOHT01000003.1"/>
</dbReference>
<dbReference type="PANTHER" id="PTHR30616:SF2">
    <property type="entry name" value="PURINE NUCLEOSIDE PHOSPHORYLASE LACC1"/>
    <property type="match status" value="1"/>
</dbReference>
<dbReference type="InterPro" id="IPR038371">
    <property type="entry name" value="Cu_polyphenol_OxRdtase_sf"/>
</dbReference>
<keyword evidence="3" id="KW-0808">Transferase</keyword>
<evidence type="ECO:0000256" key="2">
    <source>
        <dbReference type="ARBA" id="ARBA00007353"/>
    </source>
</evidence>
<dbReference type="SUPFAM" id="SSF64438">
    <property type="entry name" value="CNF1/YfiH-like putative cysteine hydrolases"/>
    <property type="match status" value="1"/>
</dbReference>
<dbReference type="EMBL" id="CP007451">
    <property type="protein sequence ID" value="AHW59479.1"/>
    <property type="molecule type" value="Genomic_DNA"/>
</dbReference>
<dbReference type="EMBL" id="FOHT01000003">
    <property type="protein sequence ID" value="SES88535.1"/>
    <property type="molecule type" value="Genomic_DNA"/>
</dbReference>
<evidence type="ECO:0000313" key="11">
    <source>
        <dbReference type="EMBL" id="AHW59479.1"/>
    </source>
</evidence>
<dbReference type="PANTHER" id="PTHR30616">
    <property type="entry name" value="UNCHARACTERIZED PROTEIN YFIH"/>
    <property type="match status" value="1"/>
</dbReference>
<evidence type="ECO:0000256" key="4">
    <source>
        <dbReference type="ARBA" id="ARBA00022723"/>
    </source>
</evidence>
<dbReference type="InterPro" id="IPR003730">
    <property type="entry name" value="Cu_polyphenol_OxRdtase"/>
</dbReference>
<gene>
    <name evidence="11" type="ORF">FH5T_07420</name>
    <name evidence="12" type="ORF">SAMN05444285_10334</name>
</gene>
<dbReference type="AlphaFoldDB" id="X5DEK9"/>
<dbReference type="GO" id="GO:0016787">
    <property type="term" value="F:hydrolase activity"/>
    <property type="evidence" value="ECO:0007669"/>
    <property type="project" value="UniProtKB-KW"/>
</dbReference>
<evidence type="ECO:0000313" key="14">
    <source>
        <dbReference type="Proteomes" id="UP000181981"/>
    </source>
</evidence>
<dbReference type="Pfam" id="PF02578">
    <property type="entry name" value="Cu-oxidase_4"/>
    <property type="match status" value="1"/>
</dbReference>
<keyword evidence="4" id="KW-0479">Metal-binding</keyword>
<evidence type="ECO:0000256" key="8">
    <source>
        <dbReference type="ARBA" id="ARBA00048968"/>
    </source>
</evidence>
<dbReference type="NCBIfam" id="TIGR00726">
    <property type="entry name" value="peptidoglycan editing factor PgeF"/>
    <property type="match status" value="1"/>
</dbReference>
<evidence type="ECO:0000313" key="13">
    <source>
        <dbReference type="Proteomes" id="UP000023772"/>
    </source>
</evidence>
<dbReference type="Proteomes" id="UP000023772">
    <property type="component" value="Chromosome"/>
</dbReference>
<keyword evidence="5" id="KW-0378">Hydrolase</keyword>
<keyword evidence="6" id="KW-0862">Zinc</keyword>
<dbReference type="KEGG" id="dori:FH5T_07420"/>